<sequence>MLFEILSEGCWILYSPSCQQSTTVEHPSPLSFFIIPSSTAFFAPATSHCENQRPHSNNGQWLLSGLHKFVDCGDSINTDGDGYAKGHLIVNYQFVDCGDSINNPKPLLSIIDDQ</sequence>
<gene>
    <name evidence="2" type="ORF">D5086_0000187000</name>
</gene>
<reference evidence="2" key="1">
    <citation type="submission" date="2018-10" db="EMBL/GenBank/DDBJ databases">
        <title>Population genomic analysis revealed the cold adaptation of white poplar.</title>
        <authorList>
            <person name="Liu Y.-J."/>
        </authorList>
    </citation>
    <scope>NUCLEOTIDE SEQUENCE [LARGE SCALE GENOMIC DNA]</scope>
    <source>
        <strain evidence="2">PAL-ZL1</strain>
    </source>
</reference>
<dbReference type="Pfam" id="PF00967">
    <property type="entry name" value="Barwin"/>
    <property type="match status" value="1"/>
</dbReference>
<protein>
    <recommendedName>
        <fullName evidence="1">Barwin domain-containing protein</fullName>
    </recommendedName>
</protein>
<dbReference type="InterPro" id="IPR001153">
    <property type="entry name" value="Barwin_dom"/>
</dbReference>
<dbReference type="AlphaFoldDB" id="A0A4U5PS79"/>
<proteinExistence type="predicted"/>
<dbReference type="EMBL" id="RCHU01000618">
    <property type="protein sequence ID" value="TKS00090.1"/>
    <property type="molecule type" value="Genomic_DNA"/>
</dbReference>
<evidence type="ECO:0000313" key="2">
    <source>
        <dbReference type="EMBL" id="TKS00090.1"/>
    </source>
</evidence>
<dbReference type="InterPro" id="IPR018226">
    <property type="entry name" value="Barwin_CS"/>
</dbReference>
<name>A0A4U5PS79_POPAL</name>
<accession>A0A4U5PS79</accession>
<feature type="domain" description="Barwin" evidence="1">
    <location>
        <begin position="76"/>
        <end position="99"/>
    </location>
</feature>
<dbReference type="GO" id="GO:0050832">
    <property type="term" value="P:defense response to fungus"/>
    <property type="evidence" value="ECO:0007669"/>
    <property type="project" value="InterPro"/>
</dbReference>
<dbReference type="GO" id="GO:0042742">
    <property type="term" value="P:defense response to bacterium"/>
    <property type="evidence" value="ECO:0007669"/>
    <property type="project" value="InterPro"/>
</dbReference>
<dbReference type="PROSITE" id="PS51174">
    <property type="entry name" value="BARWIN_3"/>
    <property type="match status" value="1"/>
</dbReference>
<comment type="caution">
    <text evidence="2">The sequence shown here is derived from an EMBL/GenBank/DDBJ whole genome shotgun (WGS) entry which is preliminary data.</text>
</comment>
<dbReference type="PROSITE" id="PS00772">
    <property type="entry name" value="BARWIN_2"/>
    <property type="match status" value="1"/>
</dbReference>
<evidence type="ECO:0000259" key="1">
    <source>
        <dbReference type="PROSITE" id="PS51174"/>
    </source>
</evidence>
<organism evidence="2">
    <name type="scientific">Populus alba</name>
    <name type="common">White poplar</name>
    <dbReference type="NCBI Taxonomy" id="43335"/>
    <lineage>
        <taxon>Eukaryota</taxon>
        <taxon>Viridiplantae</taxon>
        <taxon>Streptophyta</taxon>
        <taxon>Embryophyta</taxon>
        <taxon>Tracheophyta</taxon>
        <taxon>Spermatophyta</taxon>
        <taxon>Magnoliopsida</taxon>
        <taxon>eudicotyledons</taxon>
        <taxon>Gunneridae</taxon>
        <taxon>Pentapetalae</taxon>
        <taxon>rosids</taxon>
        <taxon>fabids</taxon>
        <taxon>Malpighiales</taxon>
        <taxon>Salicaceae</taxon>
        <taxon>Saliceae</taxon>
        <taxon>Populus</taxon>
    </lineage>
</organism>